<dbReference type="KEGG" id="foc:113214542"/>
<evidence type="ECO:0000256" key="1">
    <source>
        <dbReference type="ARBA" id="ARBA00004123"/>
    </source>
</evidence>
<keyword evidence="5" id="KW-0539">Nucleus</keyword>
<dbReference type="PANTHER" id="PTHR31742:SF1">
    <property type="entry name" value="RPA-INTERACTING PROTEIN"/>
    <property type="match status" value="1"/>
</dbReference>
<dbReference type="Pfam" id="PF14768">
    <property type="entry name" value="RPA_interact_C"/>
    <property type="match status" value="1"/>
</dbReference>
<dbReference type="AlphaFoldDB" id="A0A6J1TDC1"/>
<dbReference type="PANTHER" id="PTHR31742">
    <property type="entry name" value="RPA-INTERACTING PROTEIN RPAIN"/>
    <property type="match status" value="1"/>
</dbReference>
<dbReference type="InterPro" id="IPR028159">
    <property type="entry name" value="RPA_interact_C_dom"/>
</dbReference>
<dbReference type="InterPro" id="IPR028156">
    <property type="entry name" value="RIP"/>
</dbReference>
<name>A0A6J1TDC1_FRAOC</name>
<dbReference type="GO" id="GO:0006606">
    <property type="term" value="P:protein import into nucleus"/>
    <property type="evidence" value="ECO:0007669"/>
    <property type="project" value="TreeGrafter"/>
</dbReference>
<evidence type="ECO:0000313" key="9">
    <source>
        <dbReference type="RefSeq" id="XP_026289710.1"/>
    </source>
</evidence>
<evidence type="ECO:0000313" key="8">
    <source>
        <dbReference type="Proteomes" id="UP000504606"/>
    </source>
</evidence>
<sequence>MESGSFTSAGIIISPSTHQKIRSRNAAMRLKHGVPQFKDVLRKRFLSRIKESRGRLLDKFRDVGATHNDTVFKAIQQEVSNILDTEDFVEMDVEDETRYREEVESETLLELENWLMQQYDLLMADDNTLQQLWEETLRVVCPVCLKGNLISNVFANTIHCENCPITLPARASLSDIRDRIYTIVTHHSESGCSSQTLFFLSQEDSSLYAHCNVCPYLDLAV</sequence>
<dbReference type="Pfam" id="PF14766">
    <property type="entry name" value="RPA_interact_N"/>
    <property type="match status" value="1"/>
</dbReference>
<evidence type="ECO:0000259" key="7">
    <source>
        <dbReference type="Pfam" id="PF14768"/>
    </source>
</evidence>
<protein>
    <submittedName>
        <fullName evidence="9">RPA-interacting protein A-like</fullName>
    </submittedName>
</protein>
<feature type="domain" description="RPA-interacting protein C-terminal" evidence="7">
    <location>
        <begin position="140"/>
        <end position="218"/>
    </location>
</feature>
<proteinExistence type="predicted"/>
<evidence type="ECO:0000259" key="6">
    <source>
        <dbReference type="Pfam" id="PF14766"/>
    </source>
</evidence>
<feature type="domain" description="RPA-interacting protein N-terminal" evidence="6">
    <location>
        <begin position="31"/>
        <end position="62"/>
    </location>
</feature>
<dbReference type="GeneID" id="113214542"/>
<comment type="subcellular location">
    <subcellularLocation>
        <location evidence="1">Nucleus</location>
    </subcellularLocation>
</comment>
<evidence type="ECO:0000256" key="3">
    <source>
        <dbReference type="ARBA" id="ARBA00022771"/>
    </source>
</evidence>
<dbReference type="GO" id="GO:0008270">
    <property type="term" value="F:zinc ion binding"/>
    <property type="evidence" value="ECO:0007669"/>
    <property type="project" value="UniProtKB-KW"/>
</dbReference>
<dbReference type="GO" id="GO:0005634">
    <property type="term" value="C:nucleus"/>
    <property type="evidence" value="ECO:0007669"/>
    <property type="project" value="UniProtKB-SubCell"/>
</dbReference>
<keyword evidence="8" id="KW-1185">Reference proteome</keyword>
<evidence type="ECO:0000256" key="4">
    <source>
        <dbReference type="ARBA" id="ARBA00022833"/>
    </source>
</evidence>
<keyword evidence="3" id="KW-0863">Zinc-finger</keyword>
<dbReference type="OrthoDB" id="435311at2759"/>
<dbReference type="InterPro" id="IPR028158">
    <property type="entry name" value="RPA_interact_N_dom"/>
</dbReference>
<organism evidence="8 9">
    <name type="scientific">Frankliniella occidentalis</name>
    <name type="common">Western flower thrips</name>
    <name type="synonym">Euthrips occidentalis</name>
    <dbReference type="NCBI Taxonomy" id="133901"/>
    <lineage>
        <taxon>Eukaryota</taxon>
        <taxon>Metazoa</taxon>
        <taxon>Ecdysozoa</taxon>
        <taxon>Arthropoda</taxon>
        <taxon>Hexapoda</taxon>
        <taxon>Insecta</taxon>
        <taxon>Pterygota</taxon>
        <taxon>Neoptera</taxon>
        <taxon>Paraneoptera</taxon>
        <taxon>Thysanoptera</taxon>
        <taxon>Terebrantia</taxon>
        <taxon>Thripoidea</taxon>
        <taxon>Thripidae</taxon>
        <taxon>Frankliniella</taxon>
    </lineage>
</organism>
<dbReference type="RefSeq" id="XP_026289710.1">
    <property type="nucleotide sequence ID" value="XM_026433925.2"/>
</dbReference>
<accession>A0A6J1TDC1</accession>
<keyword evidence="4" id="KW-0862">Zinc</keyword>
<dbReference type="Proteomes" id="UP000504606">
    <property type="component" value="Unplaced"/>
</dbReference>
<reference evidence="9" key="1">
    <citation type="submission" date="2025-08" db="UniProtKB">
        <authorList>
            <consortium name="RefSeq"/>
        </authorList>
    </citation>
    <scope>IDENTIFICATION</scope>
    <source>
        <tissue evidence="9">Whole organism</tissue>
    </source>
</reference>
<evidence type="ECO:0000256" key="5">
    <source>
        <dbReference type="ARBA" id="ARBA00023242"/>
    </source>
</evidence>
<keyword evidence="2" id="KW-0479">Metal-binding</keyword>
<evidence type="ECO:0000256" key="2">
    <source>
        <dbReference type="ARBA" id="ARBA00022723"/>
    </source>
</evidence>
<gene>
    <name evidence="9" type="primary">LOC113214542</name>
</gene>